<keyword evidence="10" id="KW-0997">Cell inner membrane</keyword>
<organism evidence="11 12">
    <name type="scientific">Alkalilimnicola ehrlichii</name>
    <dbReference type="NCBI Taxonomy" id="351052"/>
    <lineage>
        <taxon>Bacteria</taxon>
        <taxon>Pseudomonadati</taxon>
        <taxon>Pseudomonadota</taxon>
        <taxon>Gammaproteobacteria</taxon>
        <taxon>Chromatiales</taxon>
        <taxon>Ectothiorhodospiraceae</taxon>
        <taxon>Alkalilimnicola</taxon>
    </lineage>
</organism>
<proteinExistence type="inferred from homology"/>
<sequence length="171" mass="18741">MAKEEAGQREKKGVPMVLAALVAAVALLLGISGTLGLMITGLVPVAGLHPEYTVIRAVDAEDHSARAPIYIALEPPFVVNVDRNGRRAFLQITVEVMTRNEELAEALQAHTPVIRNNLLMLFGTVEYAEVQTREGKDRLRHQALAEINKVLKDKGAPALLEELYFTGFVMQ</sequence>
<dbReference type="PANTHER" id="PTHR35091:SF2">
    <property type="entry name" value="FLAGELLAR PROTEIN FLIL"/>
    <property type="match status" value="1"/>
</dbReference>
<dbReference type="GO" id="GO:0009425">
    <property type="term" value="C:bacterial-type flagellum basal body"/>
    <property type="evidence" value="ECO:0007669"/>
    <property type="project" value="InterPro"/>
</dbReference>
<dbReference type="OrthoDB" id="5616092at2"/>
<name>A0A3E0WRU9_9GAMM</name>
<evidence type="ECO:0000256" key="3">
    <source>
        <dbReference type="ARBA" id="ARBA00008281"/>
    </source>
</evidence>
<evidence type="ECO:0000256" key="6">
    <source>
        <dbReference type="ARBA" id="ARBA00022692"/>
    </source>
</evidence>
<evidence type="ECO:0000256" key="4">
    <source>
        <dbReference type="ARBA" id="ARBA00022475"/>
    </source>
</evidence>
<dbReference type="AlphaFoldDB" id="A0A3E0WRU9"/>
<dbReference type="RefSeq" id="WP_116302467.1">
    <property type="nucleotide sequence ID" value="NZ_NFZV01000011.1"/>
</dbReference>
<keyword evidence="4" id="KW-1003">Cell membrane</keyword>
<dbReference type="EMBL" id="NFZW01000011">
    <property type="protein sequence ID" value="RFA35700.1"/>
    <property type="molecule type" value="Genomic_DNA"/>
</dbReference>
<keyword evidence="12" id="KW-1185">Reference proteome</keyword>
<evidence type="ECO:0000256" key="1">
    <source>
        <dbReference type="ARBA" id="ARBA00002254"/>
    </source>
</evidence>
<evidence type="ECO:0000256" key="5">
    <source>
        <dbReference type="ARBA" id="ARBA00022500"/>
    </source>
</evidence>
<gene>
    <name evidence="11" type="ORF">CAL65_12280</name>
</gene>
<protein>
    <recommendedName>
        <fullName evidence="10">Flagellar protein FliL</fullName>
    </recommendedName>
</protein>
<dbReference type="Pfam" id="PF03748">
    <property type="entry name" value="FliL"/>
    <property type="match status" value="1"/>
</dbReference>
<keyword evidence="8" id="KW-1133">Transmembrane helix</keyword>
<evidence type="ECO:0000256" key="10">
    <source>
        <dbReference type="RuleBase" id="RU364125"/>
    </source>
</evidence>
<keyword evidence="7 10" id="KW-0283">Flagellar rotation</keyword>
<evidence type="ECO:0000256" key="2">
    <source>
        <dbReference type="ARBA" id="ARBA00004162"/>
    </source>
</evidence>
<accession>A0A3E0WRU9</accession>
<comment type="caution">
    <text evidence="11">The sequence shown here is derived from an EMBL/GenBank/DDBJ whole genome shotgun (WGS) entry which is preliminary data.</text>
</comment>
<reference evidence="12" key="1">
    <citation type="submission" date="2017-05" db="EMBL/GenBank/DDBJ databases">
        <authorList>
            <person name="Sharma S."/>
            <person name="Sidhu C."/>
            <person name="Pinnaka A.K."/>
        </authorList>
    </citation>
    <scope>NUCLEOTIDE SEQUENCE [LARGE SCALE GENOMIC DNA]</scope>
    <source>
        <strain evidence="12">AK93</strain>
    </source>
</reference>
<dbReference type="GO" id="GO:0071978">
    <property type="term" value="P:bacterial-type flagellum-dependent swarming motility"/>
    <property type="evidence" value="ECO:0007669"/>
    <property type="project" value="TreeGrafter"/>
</dbReference>
<comment type="similarity">
    <text evidence="3 10">Belongs to the FliL family.</text>
</comment>
<dbReference type="PANTHER" id="PTHR35091">
    <property type="entry name" value="FLAGELLAR PROTEIN FLIL"/>
    <property type="match status" value="1"/>
</dbReference>
<dbReference type="GO" id="GO:0005886">
    <property type="term" value="C:plasma membrane"/>
    <property type="evidence" value="ECO:0007669"/>
    <property type="project" value="UniProtKB-SubCell"/>
</dbReference>
<evidence type="ECO:0000256" key="9">
    <source>
        <dbReference type="ARBA" id="ARBA00023136"/>
    </source>
</evidence>
<evidence type="ECO:0000313" key="12">
    <source>
        <dbReference type="Proteomes" id="UP000256763"/>
    </source>
</evidence>
<dbReference type="InterPro" id="IPR005503">
    <property type="entry name" value="FliL"/>
</dbReference>
<keyword evidence="9 10" id="KW-0472">Membrane</keyword>
<keyword evidence="5 10" id="KW-0145">Chemotaxis</keyword>
<comment type="function">
    <text evidence="1 10">Controls the rotational direction of flagella during chemotaxis.</text>
</comment>
<evidence type="ECO:0000313" key="11">
    <source>
        <dbReference type="EMBL" id="RFA35700.1"/>
    </source>
</evidence>
<keyword evidence="6" id="KW-0812">Transmembrane</keyword>
<evidence type="ECO:0000256" key="8">
    <source>
        <dbReference type="ARBA" id="ARBA00022989"/>
    </source>
</evidence>
<dbReference type="Proteomes" id="UP000256763">
    <property type="component" value="Unassembled WGS sequence"/>
</dbReference>
<evidence type="ECO:0000256" key="7">
    <source>
        <dbReference type="ARBA" id="ARBA00022779"/>
    </source>
</evidence>
<comment type="subcellular location">
    <subcellularLocation>
        <location evidence="10">Cell inner membrane</location>
    </subcellularLocation>
    <subcellularLocation>
        <location evidence="2">Cell membrane</location>
        <topology evidence="2">Single-pass membrane protein</topology>
    </subcellularLocation>
</comment>
<dbReference type="GO" id="GO:0006935">
    <property type="term" value="P:chemotaxis"/>
    <property type="evidence" value="ECO:0007669"/>
    <property type="project" value="UniProtKB-KW"/>
</dbReference>